<dbReference type="PROSITE" id="PS00018">
    <property type="entry name" value="EF_HAND_1"/>
    <property type="match status" value="1"/>
</dbReference>
<evidence type="ECO:0000313" key="2">
    <source>
        <dbReference type="Proteomes" id="UP000176645"/>
    </source>
</evidence>
<gene>
    <name evidence="1" type="ORF">A2Z42_02560</name>
</gene>
<accession>A0A1G1WK13</accession>
<sequence length="183" mass="20228">MDFNGNGWINLQDVIFGYVTNLAPAGLNTVCASLQSQIVDVIEATEQYKTNNTGFEQANQYIIGRGSYFVNPDRWNDGLEANILEPDGLIYDQNQRLSGVIYYSPRGKFPDPPEGFIGTSDVWATHLGFCIGETLEASEGLTEAECIAIGGALWWEELGHVLFAWLFRINPEGGFAEVNPNMP</sequence>
<dbReference type="InterPro" id="IPR018247">
    <property type="entry name" value="EF_Hand_1_Ca_BS"/>
</dbReference>
<dbReference type="Proteomes" id="UP000176645">
    <property type="component" value="Unassembled WGS sequence"/>
</dbReference>
<protein>
    <recommendedName>
        <fullName evidence="3">EF-hand domain-containing protein</fullName>
    </recommendedName>
</protein>
<reference evidence="1 2" key="1">
    <citation type="journal article" date="2016" name="Nat. Commun.">
        <title>Thousands of microbial genomes shed light on interconnected biogeochemical processes in an aquifer system.</title>
        <authorList>
            <person name="Anantharaman K."/>
            <person name="Brown C.T."/>
            <person name="Hug L.A."/>
            <person name="Sharon I."/>
            <person name="Castelle C.J."/>
            <person name="Probst A.J."/>
            <person name="Thomas B.C."/>
            <person name="Singh A."/>
            <person name="Wilkins M.J."/>
            <person name="Karaoz U."/>
            <person name="Brodie E.L."/>
            <person name="Williams K.H."/>
            <person name="Hubbard S.S."/>
            <person name="Banfield J.F."/>
        </authorList>
    </citation>
    <scope>NUCLEOTIDE SEQUENCE [LARGE SCALE GENOMIC DNA]</scope>
</reference>
<name>A0A1G1WK13_9BACT</name>
<dbReference type="AlphaFoldDB" id="A0A1G1WK13"/>
<proteinExistence type="predicted"/>
<evidence type="ECO:0000313" key="1">
    <source>
        <dbReference type="EMBL" id="OGY28075.1"/>
    </source>
</evidence>
<evidence type="ECO:0008006" key="3">
    <source>
        <dbReference type="Google" id="ProtNLM"/>
    </source>
</evidence>
<comment type="caution">
    <text evidence="1">The sequence shown here is derived from an EMBL/GenBank/DDBJ whole genome shotgun (WGS) entry which is preliminary data.</text>
</comment>
<organism evidence="1 2">
    <name type="scientific">Candidatus Woykebacteria bacterium RBG_19FT_COMBO_43_10</name>
    <dbReference type="NCBI Taxonomy" id="1802598"/>
    <lineage>
        <taxon>Bacteria</taxon>
        <taxon>Candidatus Woykeibacteriota</taxon>
    </lineage>
</organism>
<dbReference type="EMBL" id="MHCU01000014">
    <property type="protein sequence ID" value="OGY28075.1"/>
    <property type="molecule type" value="Genomic_DNA"/>
</dbReference>